<evidence type="ECO:0000256" key="4">
    <source>
        <dbReference type="ARBA" id="ARBA00022723"/>
    </source>
</evidence>
<evidence type="ECO:0000259" key="8">
    <source>
        <dbReference type="Pfam" id="PF07687"/>
    </source>
</evidence>
<feature type="domain" description="Peptidase M20 dimerisation" evidence="8">
    <location>
        <begin position="206"/>
        <end position="321"/>
    </location>
</feature>
<dbReference type="EMBL" id="JABBVZ010000057">
    <property type="protein sequence ID" value="NMP23590.1"/>
    <property type="molecule type" value="Genomic_DNA"/>
</dbReference>
<dbReference type="InterPro" id="IPR050072">
    <property type="entry name" value="Peptidase_M20A"/>
</dbReference>
<evidence type="ECO:0000313" key="9">
    <source>
        <dbReference type="EMBL" id="NMP23590.1"/>
    </source>
</evidence>
<comment type="cofactor">
    <cofactor evidence="1">
        <name>Co(2+)</name>
        <dbReference type="ChEBI" id="CHEBI:48828"/>
    </cofactor>
</comment>
<dbReference type="InterPro" id="IPR036264">
    <property type="entry name" value="Bact_exopeptidase_dim_dom"/>
</dbReference>
<evidence type="ECO:0000256" key="3">
    <source>
        <dbReference type="ARBA" id="ARBA00006247"/>
    </source>
</evidence>
<keyword evidence="6" id="KW-0862">Zinc</keyword>
<comment type="cofactor">
    <cofactor evidence="2">
        <name>Zn(2+)</name>
        <dbReference type="ChEBI" id="CHEBI:29105"/>
    </cofactor>
</comment>
<evidence type="ECO:0000256" key="1">
    <source>
        <dbReference type="ARBA" id="ARBA00001941"/>
    </source>
</evidence>
<evidence type="ECO:0000256" key="6">
    <source>
        <dbReference type="ARBA" id="ARBA00022833"/>
    </source>
</evidence>
<dbReference type="InterPro" id="IPR010182">
    <property type="entry name" value="ArgE/DapE"/>
</dbReference>
<dbReference type="GO" id="GO:0016787">
    <property type="term" value="F:hydrolase activity"/>
    <property type="evidence" value="ECO:0007669"/>
    <property type="project" value="UniProtKB-KW"/>
</dbReference>
<keyword evidence="7" id="KW-0170">Cobalt</keyword>
<dbReference type="Proteomes" id="UP000533476">
    <property type="component" value="Unassembled WGS sequence"/>
</dbReference>
<evidence type="ECO:0000256" key="5">
    <source>
        <dbReference type="ARBA" id="ARBA00022801"/>
    </source>
</evidence>
<dbReference type="Pfam" id="PF01546">
    <property type="entry name" value="Peptidase_M20"/>
    <property type="match status" value="1"/>
</dbReference>
<dbReference type="Pfam" id="PF07687">
    <property type="entry name" value="M20_dimer"/>
    <property type="match status" value="1"/>
</dbReference>
<comment type="similarity">
    <text evidence="3">Belongs to the peptidase M20A family.</text>
</comment>
<sequence>MDLIEDAIREQVNLLSEEATARLEQLIRIPTVNPPGEHYEDFVAAFDSWLRELGYDTRIVRVPEALLPILAPHAEGRSRPSVVGRMEGPAGPGLRIHLNGHYDVVPAGDDWTCDPFAGEVRNGRMYGRGAADQKSGLVMQVLAVEALRRAGVRWRGTITQSAVPDEETVGNRNAGTGFLVEEGIISRDNTDAVIITEPFGPDGIGVGHKGAIWGRVTVYGRQAHGSSPKLGVNAVELLASALHRFQSELVPKLGARLSPVEVTPTESVESTLSFDTFRGGVATNVIPARAQATFNRRLVPGETVLAARAELRVVLEDMAREHSQFRYDYEEFYTVEPILVSPDEQLPRVLADVLRRQGLQPRFLISAGSDDQRFVVHGANITNAVIYGPGQTSLAHQSDEYIDLDNLLRSTQVLALSLYQLLR</sequence>
<dbReference type="RefSeq" id="WP_169101005.1">
    <property type="nucleotide sequence ID" value="NZ_JABBVZ010000057.1"/>
</dbReference>
<protein>
    <submittedName>
        <fullName evidence="9">M20 family metallopeptidase</fullName>
    </submittedName>
</protein>
<comment type="caution">
    <text evidence="9">The sequence shown here is derived from an EMBL/GenBank/DDBJ whole genome shotgun (WGS) entry which is preliminary data.</text>
</comment>
<dbReference type="NCBIfam" id="TIGR01910">
    <property type="entry name" value="DapE-ArgE"/>
    <property type="match status" value="1"/>
</dbReference>
<organism evidence="9 10">
    <name type="scientific">Sulfobacillus harzensis</name>
    <dbReference type="NCBI Taxonomy" id="2729629"/>
    <lineage>
        <taxon>Bacteria</taxon>
        <taxon>Bacillati</taxon>
        <taxon>Bacillota</taxon>
        <taxon>Clostridia</taxon>
        <taxon>Eubacteriales</taxon>
        <taxon>Clostridiales Family XVII. Incertae Sedis</taxon>
        <taxon>Sulfobacillus</taxon>
    </lineage>
</organism>
<dbReference type="Gene3D" id="3.30.70.360">
    <property type="match status" value="1"/>
</dbReference>
<dbReference type="InterPro" id="IPR002933">
    <property type="entry name" value="Peptidase_M20"/>
</dbReference>
<proteinExistence type="inferred from homology"/>
<keyword evidence="5" id="KW-0378">Hydrolase</keyword>
<dbReference type="PANTHER" id="PTHR43808:SF32">
    <property type="entry name" value="ARGE_DAPE-RELATED DEACYLASE"/>
    <property type="match status" value="1"/>
</dbReference>
<gene>
    <name evidence="9" type="ORF">HIJ39_14690</name>
</gene>
<keyword evidence="10" id="KW-1185">Reference proteome</keyword>
<dbReference type="GO" id="GO:0046872">
    <property type="term" value="F:metal ion binding"/>
    <property type="evidence" value="ECO:0007669"/>
    <property type="project" value="UniProtKB-KW"/>
</dbReference>
<dbReference type="PANTHER" id="PTHR43808">
    <property type="entry name" value="ACETYLORNITHINE DEACETYLASE"/>
    <property type="match status" value="1"/>
</dbReference>
<name>A0A7Y0L5H2_9FIRM</name>
<evidence type="ECO:0000256" key="7">
    <source>
        <dbReference type="ARBA" id="ARBA00023285"/>
    </source>
</evidence>
<dbReference type="InterPro" id="IPR011650">
    <property type="entry name" value="Peptidase_M20_dimer"/>
</dbReference>
<dbReference type="AlphaFoldDB" id="A0A7Y0L5H2"/>
<accession>A0A7Y0L5H2</accession>
<evidence type="ECO:0000256" key="2">
    <source>
        <dbReference type="ARBA" id="ARBA00001947"/>
    </source>
</evidence>
<keyword evidence="4" id="KW-0479">Metal-binding</keyword>
<dbReference type="SUPFAM" id="SSF55031">
    <property type="entry name" value="Bacterial exopeptidase dimerisation domain"/>
    <property type="match status" value="1"/>
</dbReference>
<dbReference type="Gene3D" id="3.40.630.10">
    <property type="entry name" value="Zn peptidases"/>
    <property type="match status" value="2"/>
</dbReference>
<dbReference type="SUPFAM" id="SSF53187">
    <property type="entry name" value="Zn-dependent exopeptidases"/>
    <property type="match status" value="1"/>
</dbReference>
<evidence type="ECO:0000313" key="10">
    <source>
        <dbReference type="Proteomes" id="UP000533476"/>
    </source>
</evidence>
<reference evidence="9 10" key="1">
    <citation type="submission" date="2020-04" db="EMBL/GenBank/DDBJ databases">
        <authorList>
            <person name="Zhang R."/>
            <person name="Schippers A."/>
        </authorList>
    </citation>
    <scope>NUCLEOTIDE SEQUENCE [LARGE SCALE GENOMIC DNA]</scope>
    <source>
        <strain evidence="9 10">DSM 109850</strain>
    </source>
</reference>